<evidence type="ECO:0000256" key="4">
    <source>
        <dbReference type="ARBA" id="ARBA00022729"/>
    </source>
</evidence>
<evidence type="ECO:0000256" key="6">
    <source>
        <dbReference type="SAM" id="SignalP"/>
    </source>
</evidence>
<evidence type="ECO:0000313" key="8">
    <source>
        <dbReference type="Proteomes" id="UP000588068"/>
    </source>
</evidence>
<keyword evidence="4 6" id="KW-0732">Signal</keyword>
<keyword evidence="3" id="KW-0479">Metal-binding</keyword>
<dbReference type="EMBL" id="JACHHZ010000001">
    <property type="protein sequence ID" value="MBB6092145.1"/>
    <property type="molecule type" value="Genomic_DNA"/>
</dbReference>
<comment type="subunit">
    <text evidence="5">The complex is composed of two ATP-binding proteins (ModC), two transmembrane proteins (ModB) and a solute-binding protein (ModA).</text>
</comment>
<dbReference type="GO" id="GO:1901359">
    <property type="term" value="F:tungstate binding"/>
    <property type="evidence" value="ECO:0007669"/>
    <property type="project" value="UniProtKB-ARBA"/>
</dbReference>
<dbReference type="NCBIfam" id="TIGR01256">
    <property type="entry name" value="modA"/>
    <property type="match status" value="1"/>
</dbReference>
<comment type="similarity">
    <text evidence="1">Belongs to the bacterial solute-binding protein ModA family.</text>
</comment>
<dbReference type="PANTHER" id="PTHR30632">
    <property type="entry name" value="MOLYBDATE-BINDING PERIPLASMIC PROTEIN"/>
    <property type="match status" value="1"/>
</dbReference>
<dbReference type="Pfam" id="PF13531">
    <property type="entry name" value="SBP_bac_11"/>
    <property type="match status" value="1"/>
</dbReference>
<sequence>MTFRSRLMWLAVLILGLTLRPTFAAEQAREPLLVFAAASLTDSLQKISDAYTQSTGVPVKLSFAASSALAKQIESGARVDVFVSADQEWMDYLDSRGFIKAGSRSDLLGNRLVLIAPGDSSAAIKLVPGAPIIAVLGERGRLAVGDPDSVPAGKYAKAALSSLGVWGALEPRLARAENVRVALSYVARGEAPLGIVYATDAAAESKVRLVDVFPENTHAPITYPIGLTKSAGASAGDYVKFLRSDAASQVFRKAGFAVLASREAMTSGCTGFAFDVAKELAVLKGQPIPLAAAASTDKMPTAGSGKAYSLLLVDQSAAKFVVAPEKITVADGSYGGLLNLSPTTGTLRVTLSEAAWVDVLSGSNAVKSVRHTGSHNCAPLRKSVEFNVAPGAPLTLQISGSTSRTLLLAITEQRE</sequence>
<evidence type="ECO:0000313" key="7">
    <source>
        <dbReference type="EMBL" id="MBB6092145.1"/>
    </source>
</evidence>
<dbReference type="CDD" id="cd13536">
    <property type="entry name" value="PBP2_EcModA"/>
    <property type="match status" value="1"/>
</dbReference>
<dbReference type="GO" id="GO:0015689">
    <property type="term" value="P:molybdate ion transport"/>
    <property type="evidence" value="ECO:0007669"/>
    <property type="project" value="InterPro"/>
</dbReference>
<gene>
    <name evidence="7" type="ORF">HNQ60_000991</name>
</gene>
<evidence type="ECO:0000256" key="5">
    <source>
        <dbReference type="ARBA" id="ARBA00062515"/>
    </source>
</evidence>
<proteinExistence type="inferred from homology"/>
<dbReference type="FunFam" id="3.40.190.10:FF:000035">
    <property type="entry name" value="Molybdate ABC transporter substrate-binding protein"/>
    <property type="match status" value="1"/>
</dbReference>
<feature type="signal peptide" evidence="6">
    <location>
        <begin position="1"/>
        <end position="24"/>
    </location>
</feature>
<comment type="caution">
    <text evidence="7">The sequence shown here is derived from an EMBL/GenBank/DDBJ whole genome shotgun (WGS) entry which is preliminary data.</text>
</comment>
<dbReference type="Gene3D" id="3.40.190.10">
    <property type="entry name" value="Periplasmic binding protein-like II"/>
    <property type="match status" value="2"/>
</dbReference>
<dbReference type="GO" id="GO:0046872">
    <property type="term" value="F:metal ion binding"/>
    <property type="evidence" value="ECO:0007669"/>
    <property type="project" value="UniProtKB-KW"/>
</dbReference>
<feature type="chain" id="PRO_5032578893" evidence="6">
    <location>
        <begin position="25"/>
        <end position="415"/>
    </location>
</feature>
<name>A0A841HJD7_9GAMM</name>
<evidence type="ECO:0000256" key="2">
    <source>
        <dbReference type="ARBA" id="ARBA00022505"/>
    </source>
</evidence>
<keyword evidence="8" id="KW-1185">Reference proteome</keyword>
<dbReference type="AlphaFoldDB" id="A0A841HJD7"/>
<evidence type="ECO:0000256" key="1">
    <source>
        <dbReference type="ARBA" id="ARBA00009175"/>
    </source>
</evidence>
<protein>
    <submittedName>
        <fullName evidence="7">Molybdenum ABC transporter molybdate-binding protein</fullName>
    </submittedName>
</protein>
<organism evidence="7 8">
    <name type="scientific">Povalibacter uvarum</name>
    <dbReference type="NCBI Taxonomy" id="732238"/>
    <lineage>
        <taxon>Bacteria</taxon>
        <taxon>Pseudomonadati</taxon>
        <taxon>Pseudomonadota</taxon>
        <taxon>Gammaproteobacteria</taxon>
        <taxon>Steroidobacterales</taxon>
        <taxon>Steroidobacteraceae</taxon>
        <taxon>Povalibacter</taxon>
    </lineage>
</organism>
<accession>A0A841HJD7</accession>
<dbReference type="PANTHER" id="PTHR30632:SF17">
    <property type="entry name" value="MOLYBDATE-BINDING PROTEIN MODA"/>
    <property type="match status" value="1"/>
</dbReference>
<dbReference type="GO" id="GO:0030288">
    <property type="term" value="C:outer membrane-bounded periplasmic space"/>
    <property type="evidence" value="ECO:0007669"/>
    <property type="project" value="TreeGrafter"/>
</dbReference>
<reference evidence="7 8" key="1">
    <citation type="submission" date="2020-08" db="EMBL/GenBank/DDBJ databases">
        <title>Genomic Encyclopedia of Type Strains, Phase IV (KMG-IV): sequencing the most valuable type-strain genomes for metagenomic binning, comparative biology and taxonomic classification.</title>
        <authorList>
            <person name="Goeker M."/>
        </authorList>
    </citation>
    <scope>NUCLEOTIDE SEQUENCE [LARGE SCALE GENOMIC DNA]</scope>
    <source>
        <strain evidence="7 8">DSM 26723</strain>
    </source>
</reference>
<dbReference type="InterPro" id="IPR050682">
    <property type="entry name" value="ModA/WtpA"/>
</dbReference>
<keyword evidence="2" id="KW-0500">Molybdenum</keyword>
<evidence type="ECO:0000256" key="3">
    <source>
        <dbReference type="ARBA" id="ARBA00022723"/>
    </source>
</evidence>
<dbReference type="RefSeq" id="WP_184329893.1">
    <property type="nucleotide sequence ID" value="NZ_JACHHZ010000001.1"/>
</dbReference>
<dbReference type="Proteomes" id="UP000588068">
    <property type="component" value="Unassembled WGS sequence"/>
</dbReference>
<dbReference type="GO" id="GO:0030973">
    <property type="term" value="F:molybdate ion binding"/>
    <property type="evidence" value="ECO:0007669"/>
    <property type="project" value="TreeGrafter"/>
</dbReference>
<dbReference type="InterPro" id="IPR005950">
    <property type="entry name" value="ModA"/>
</dbReference>
<dbReference type="SUPFAM" id="SSF53850">
    <property type="entry name" value="Periplasmic binding protein-like II"/>
    <property type="match status" value="1"/>
</dbReference>